<dbReference type="OrthoDB" id="7350722at2"/>
<dbReference type="RefSeq" id="WP_009804452.1">
    <property type="nucleotide sequence ID" value="NZ_CH724131.1"/>
</dbReference>
<dbReference type="EMBL" id="AAMO01000010">
    <property type="protein sequence ID" value="EAQ01949.1"/>
    <property type="molecule type" value="Genomic_DNA"/>
</dbReference>
<dbReference type="AlphaFoldDB" id="A3U215"/>
<proteinExistence type="predicted"/>
<dbReference type="HOGENOM" id="CLU_114076_2_1_5"/>
<evidence type="ECO:0000313" key="2">
    <source>
        <dbReference type="Proteomes" id="UP000004318"/>
    </source>
</evidence>
<name>A3U215_PSEBH</name>
<dbReference type="SUPFAM" id="SSF103025">
    <property type="entry name" value="Folate-binding domain"/>
    <property type="match status" value="1"/>
</dbReference>
<gene>
    <name evidence="1" type="ORF">OB2597_00990</name>
</gene>
<accession>A3U215</accession>
<dbReference type="Proteomes" id="UP000004318">
    <property type="component" value="Unassembled WGS sequence"/>
</dbReference>
<sequence>MTDFRLASVPPATGPLPVTRGAMTLSLADPGPLWSVAPHRGEAAAVSRALQEAIGVSLPGPGRRHAAGGASVQWFGRNLWLVAGVAPPDLPGAAVTDQGDGWVTFDLAGPEGADVMARLIPVDTRPAAMPDQAAIRTELHGMMVAVARTAPDTLRIMGFRSMASTLTRTITEAMERVAAI</sequence>
<dbReference type="STRING" id="252305.OB2597_00990"/>
<comment type="caution">
    <text evidence="1">The sequence shown here is derived from an EMBL/GenBank/DDBJ whole genome shotgun (WGS) entry which is preliminary data.</text>
</comment>
<evidence type="ECO:0000313" key="1">
    <source>
        <dbReference type="EMBL" id="EAQ01949.1"/>
    </source>
</evidence>
<dbReference type="Gene3D" id="3.30.1360.120">
    <property type="entry name" value="Probable tRNA modification gtpase trme, domain 1"/>
    <property type="match status" value="1"/>
</dbReference>
<keyword evidence="2" id="KW-1185">Reference proteome</keyword>
<reference evidence="1 2" key="1">
    <citation type="journal article" date="2010" name="J. Bacteriol.">
        <title>Genome sequences of Oceanicola granulosus HTCC2516(T) and Oceanicola batsensis HTCC2597(TDelta).</title>
        <authorList>
            <person name="Thrash J.C."/>
            <person name="Cho J.C."/>
            <person name="Vergin K.L."/>
            <person name="Giovannoni S.J."/>
        </authorList>
    </citation>
    <scope>NUCLEOTIDE SEQUENCE [LARGE SCALE GENOMIC DNA]</scope>
    <source>
        <strain evidence="2">ATCC BAA-863 / DSM 15984 / KCTC 12145 / HTCC2597</strain>
    </source>
</reference>
<dbReference type="InterPro" id="IPR027266">
    <property type="entry name" value="TrmE/GcvT-like"/>
</dbReference>
<dbReference type="eggNOG" id="COG4583">
    <property type="taxonomic scope" value="Bacteria"/>
</dbReference>
<organism evidence="1 2">
    <name type="scientific">Pseudooceanicola batsensis (strain ATCC BAA-863 / DSM 15984 / KCTC 12145 / HTCC2597)</name>
    <name type="common">Oceanicola batsensis</name>
    <dbReference type="NCBI Taxonomy" id="252305"/>
    <lineage>
        <taxon>Bacteria</taxon>
        <taxon>Pseudomonadati</taxon>
        <taxon>Pseudomonadota</taxon>
        <taxon>Alphaproteobacteria</taxon>
        <taxon>Rhodobacterales</taxon>
        <taxon>Paracoccaceae</taxon>
        <taxon>Pseudooceanicola</taxon>
    </lineage>
</organism>
<protein>
    <submittedName>
        <fullName evidence="1">Sarcosine oxidase, gamma subunit family protein</fullName>
    </submittedName>
</protein>